<dbReference type="AlphaFoldDB" id="A2Q625"/>
<proteinExistence type="predicted"/>
<protein>
    <submittedName>
        <fullName evidence="1">Uncharacterized protein</fullName>
    </submittedName>
</protein>
<evidence type="ECO:0000313" key="1">
    <source>
        <dbReference type="EMBL" id="ABN09045.1"/>
    </source>
</evidence>
<name>A2Q625_MEDTR</name>
<organism evidence="1">
    <name type="scientific">Medicago truncatula</name>
    <name type="common">Barrel medic</name>
    <name type="synonym">Medicago tribuloides</name>
    <dbReference type="NCBI Taxonomy" id="3880"/>
    <lineage>
        <taxon>Eukaryota</taxon>
        <taxon>Viridiplantae</taxon>
        <taxon>Streptophyta</taxon>
        <taxon>Embryophyta</taxon>
        <taxon>Tracheophyta</taxon>
        <taxon>Spermatophyta</taxon>
        <taxon>Magnoliopsida</taxon>
        <taxon>eudicotyledons</taxon>
        <taxon>Gunneridae</taxon>
        <taxon>Pentapetalae</taxon>
        <taxon>rosids</taxon>
        <taxon>fabids</taxon>
        <taxon>Fabales</taxon>
        <taxon>Fabaceae</taxon>
        <taxon>Papilionoideae</taxon>
        <taxon>50 kb inversion clade</taxon>
        <taxon>NPAAA clade</taxon>
        <taxon>Hologalegina</taxon>
        <taxon>IRL clade</taxon>
        <taxon>Trifolieae</taxon>
        <taxon>Medicago</taxon>
    </lineage>
</organism>
<dbReference type="EMBL" id="AC172742">
    <property type="protein sequence ID" value="ABN09045.1"/>
    <property type="molecule type" value="Genomic_DNA"/>
</dbReference>
<sequence length="92" mass="10277">MHIGEARHLKICEVLGKMKNEDLNGLKRRYRGKNFIPKFQDILHGSKHPKDEETCIFSTGHTHMRPGAQNGAPGAHEFAMGRLAPKTSLICA</sequence>
<accession>A2Q625</accession>
<reference evidence="1" key="1">
    <citation type="submission" date="2006-02" db="EMBL/GenBank/DDBJ databases">
        <authorList>
            <person name="Town C.D."/>
        </authorList>
    </citation>
    <scope>NUCLEOTIDE SEQUENCE</scope>
</reference>
<reference evidence="1" key="2">
    <citation type="submission" date="2007-03" db="EMBL/GenBank/DDBJ databases">
        <authorList>
            <consortium name="The International Medicago Genome Annotation Group"/>
        </authorList>
    </citation>
    <scope>NUCLEOTIDE SEQUENCE</scope>
</reference>
<gene>
    <name evidence="1" type="ORF">MtrDRAFT_AC172742g25v1</name>
</gene>